<dbReference type="SUPFAM" id="SSF55315">
    <property type="entry name" value="L30e-like"/>
    <property type="match status" value="1"/>
</dbReference>
<dbReference type="InterPro" id="IPR004038">
    <property type="entry name" value="Ribosomal_eL8/eL30/eS12/Gad45"/>
</dbReference>
<dbReference type="AlphaFoldDB" id="A0A4Z2D5U6"/>
<name>A0A4Z2D5U6_SCHJA</name>
<organism evidence="3 4">
    <name type="scientific">Schistosoma japonicum</name>
    <name type="common">Blood fluke</name>
    <dbReference type="NCBI Taxonomy" id="6182"/>
    <lineage>
        <taxon>Eukaryota</taxon>
        <taxon>Metazoa</taxon>
        <taxon>Spiralia</taxon>
        <taxon>Lophotrochozoa</taxon>
        <taxon>Platyhelminthes</taxon>
        <taxon>Trematoda</taxon>
        <taxon>Digenea</taxon>
        <taxon>Strigeidida</taxon>
        <taxon>Schistosomatoidea</taxon>
        <taxon>Schistosomatidae</taxon>
        <taxon>Schistosoma</taxon>
    </lineage>
</organism>
<dbReference type="Gene3D" id="3.30.1330.30">
    <property type="match status" value="1"/>
</dbReference>
<evidence type="ECO:0000256" key="1">
    <source>
        <dbReference type="SAM" id="MobiDB-lite"/>
    </source>
</evidence>
<sequence length="454" mass="51083">MWDGKNFEQTMSTKTLHKYQRYPVKSFDSSGSLRNSVLSQSSSTSHSFPVKDYVQTTKPFPISKHSKTVDWPEAMACHCKDTISEALKENNDSSQLISLTTPIKRASHSNSINKCTTGISGNNKSRNISSRNIKTPKSLPKNTNILESPFVREIEEFIIPDNYKPEVTTSLRLMKAASEKHVKKIGRSLEKPKTKKLTPLKRCILDERAIRKAQRSHSLPALVKITSNITESTDITSTEKFFTLSSCDTSLTKPRVLSNIGENLVNELISRLVAFQDRAYTAHANSNFHRKRTKRLVCGFHEVIKHLKLKHMRVIFVARDLEGNATRCLWKNVSIGEVEAGTEVVFSALEKLLCQIWKLAGEYDPPVPIIITHSRKELARLCHKPRVVSVVGVINADGAYEIEKELLNLKSGVNLKCTEGPENIENSMNKFTTGNSGVIIDEKLLYSMESIKIE</sequence>
<gene>
    <name evidence="3" type="ORF">EWB00_004332</name>
</gene>
<proteinExistence type="predicted"/>
<feature type="compositionally biased region" description="Low complexity" evidence="1">
    <location>
        <begin position="118"/>
        <end position="133"/>
    </location>
</feature>
<feature type="region of interest" description="Disordered" evidence="1">
    <location>
        <begin position="111"/>
        <end position="140"/>
    </location>
</feature>
<evidence type="ECO:0000313" key="4">
    <source>
        <dbReference type="Proteomes" id="UP000311919"/>
    </source>
</evidence>
<dbReference type="PANTHER" id="PTHR13284:SF4">
    <property type="entry name" value="C2H2-TYPE DOMAIN-CONTAINING PROTEIN"/>
    <property type="match status" value="1"/>
</dbReference>
<comment type="caution">
    <text evidence="3">The sequence shown here is derived from an EMBL/GenBank/DDBJ whole genome shotgun (WGS) entry which is preliminary data.</text>
</comment>
<dbReference type="STRING" id="6182.A0A4Z2D5U6"/>
<dbReference type="GO" id="GO:0035368">
    <property type="term" value="F:selenocysteine insertion sequence binding"/>
    <property type="evidence" value="ECO:0007669"/>
    <property type="project" value="InterPro"/>
</dbReference>
<dbReference type="Pfam" id="PF01248">
    <property type="entry name" value="Ribosomal_L7Ae"/>
    <property type="match status" value="1"/>
</dbReference>
<dbReference type="InterPro" id="IPR040051">
    <property type="entry name" value="SECISBP2"/>
</dbReference>
<evidence type="ECO:0000259" key="2">
    <source>
        <dbReference type="Pfam" id="PF01248"/>
    </source>
</evidence>
<dbReference type="GO" id="GO:0043021">
    <property type="term" value="F:ribonucleoprotein complex binding"/>
    <property type="evidence" value="ECO:0007669"/>
    <property type="project" value="TreeGrafter"/>
</dbReference>
<evidence type="ECO:0000313" key="3">
    <source>
        <dbReference type="EMBL" id="TNN11857.1"/>
    </source>
</evidence>
<dbReference type="OrthoDB" id="263617at2759"/>
<dbReference type="GO" id="GO:0005739">
    <property type="term" value="C:mitochondrion"/>
    <property type="evidence" value="ECO:0007669"/>
    <property type="project" value="TreeGrafter"/>
</dbReference>
<accession>A0A4Z2D5U6</accession>
<protein>
    <submittedName>
        <fullName evidence="3">Selenocysteine insertion sequence-binding protein isoform 2</fullName>
    </submittedName>
</protein>
<dbReference type="InterPro" id="IPR029064">
    <property type="entry name" value="Ribosomal_eL30-like_sf"/>
</dbReference>
<keyword evidence="4" id="KW-1185">Reference proteome</keyword>
<dbReference type="Proteomes" id="UP000311919">
    <property type="component" value="Unassembled WGS sequence"/>
</dbReference>
<feature type="domain" description="Ribosomal protein eL8/eL30/eS12/Gadd45" evidence="2">
    <location>
        <begin position="291"/>
        <end position="398"/>
    </location>
</feature>
<dbReference type="EMBL" id="SKCS01000282">
    <property type="protein sequence ID" value="TNN11857.1"/>
    <property type="molecule type" value="Genomic_DNA"/>
</dbReference>
<dbReference type="GO" id="GO:1990904">
    <property type="term" value="C:ribonucleoprotein complex"/>
    <property type="evidence" value="ECO:0007669"/>
    <property type="project" value="TreeGrafter"/>
</dbReference>
<dbReference type="GO" id="GO:0003730">
    <property type="term" value="F:mRNA 3'-UTR binding"/>
    <property type="evidence" value="ECO:0007669"/>
    <property type="project" value="TreeGrafter"/>
</dbReference>
<reference evidence="3 4" key="1">
    <citation type="submission" date="2019-03" db="EMBL/GenBank/DDBJ databases">
        <title>An improved genome assembly of the fluke Schistosoma japonicum.</title>
        <authorList>
            <person name="Hu W."/>
            <person name="Luo F."/>
            <person name="Yin M."/>
            <person name="Mo X."/>
            <person name="Sun C."/>
            <person name="Wu Q."/>
            <person name="Zhu B."/>
            <person name="Xiang M."/>
            <person name="Wang J."/>
            <person name="Wang Y."/>
            <person name="Zhang T."/>
            <person name="Xu B."/>
            <person name="Zheng H."/>
            <person name="Feng Z."/>
        </authorList>
    </citation>
    <scope>NUCLEOTIDE SEQUENCE [LARGE SCALE GENOMIC DNA]</scope>
    <source>
        <strain evidence="3">HuSjv2</strain>
        <tissue evidence="3">Worms</tissue>
    </source>
</reference>
<dbReference type="PANTHER" id="PTHR13284">
    <property type="entry name" value="GH01354P"/>
    <property type="match status" value="1"/>
</dbReference>